<proteinExistence type="predicted"/>
<evidence type="ECO:0000313" key="2">
    <source>
        <dbReference type="EMBL" id="PQA73835.1"/>
    </source>
</evidence>
<organism evidence="2 3">
    <name type="scientific">Brucella oryzae</name>
    <dbReference type="NCBI Taxonomy" id="335286"/>
    <lineage>
        <taxon>Bacteria</taxon>
        <taxon>Pseudomonadati</taxon>
        <taxon>Pseudomonadota</taxon>
        <taxon>Alphaproteobacteria</taxon>
        <taxon>Hyphomicrobiales</taxon>
        <taxon>Brucellaceae</taxon>
        <taxon>Brucella/Ochrobactrum group</taxon>
        <taxon>Brucella</taxon>
    </lineage>
</organism>
<feature type="region of interest" description="Disordered" evidence="1">
    <location>
        <begin position="36"/>
        <end position="63"/>
    </location>
</feature>
<name>A0A2S7J0R0_9HYPH</name>
<reference evidence="2 3" key="1">
    <citation type="submission" date="2018-02" db="EMBL/GenBank/DDBJ databases">
        <title>Draft genome sequence of Ochrobactrum oryzae found in Brazil.</title>
        <authorList>
            <person name="Cerdeira L."/>
            <person name="Andrade F."/>
            <person name="Zacariotto T."/>
            <person name="Barbosa B."/>
            <person name="Santos S."/>
            <person name="Cassetari V."/>
            <person name="Lincopan N."/>
        </authorList>
    </citation>
    <scope>NUCLEOTIDE SEQUENCE [LARGE SCALE GENOMIC DNA]</scope>
    <source>
        <strain evidence="2 3">OA447</strain>
    </source>
</reference>
<evidence type="ECO:0000256" key="1">
    <source>
        <dbReference type="SAM" id="MobiDB-lite"/>
    </source>
</evidence>
<accession>A0A2S7J0R0</accession>
<dbReference type="OrthoDB" id="8451857at2"/>
<sequence length="63" mass="6870">MNISMQLTFDGLVRALRWKALSVRETIAVQQAPGLDDTGIRTTQDAGGGKHEKWRGSITEGTV</sequence>
<protein>
    <submittedName>
        <fullName evidence="2">Uncharacterized protein</fullName>
    </submittedName>
</protein>
<dbReference type="EMBL" id="PTRC01000015">
    <property type="protein sequence ID" value="PQA73835.1"/>
    <property type="molecule type" value="Genomic_DNA"/>
</dbReference>
<comment type="caution">
    <text evidence="2">The sequence shown here is derived from an EMBL/GenBank/DDBJ whole genome shotgun (WGS) entry which is preliminary data.</text>
</comment>
<keyword evidence="3" id="KW-1185">Reference proteome</keyword>
<evidence type="ECO:0000313" key="3">
    <source>
        <dbReference type="Proteomes" id="UP000238493"/>
    </source>
</evidence>
<dbReference type="AlphaFoldDB" id="A0A2S7J0R0"/>
<dbReference type="Proteomes" id="UP000238493">
    <property type="component" value="Unassembled WGS sequence"/>
</dbReference>
<gene>
    <name evidence="2" type="ORF">C3731_09470</name>
</gene>